<proteinExistence type="predicted"/>
<reference evidence="1 2" key="1">
    <citation type="submission" date="2019-02" db="EMBL/GenBank/DDBJ databases">
        <title>Sequencing the genomes of 1000 actinobacteria strains.</title>
        <authorList>
            <person name="Klenk H.-P."/>
        </authorList>
    </citation>
    <scope>NUCLEOTIDE SEQUENCE [LARGE SCALE GENOMIC DNA]</scope>
    <source>
        <strain evidence="1 2">DSM 45779</strain>
    </source>
</reference>
<dbReference type="Gene3D" id="1.10.260.40">
    <property type="entry name" value="lambda repressor-like DNA-binding domains"/>
    <property type="match status" value="1"/>
</dbReference>
<name>A0A4Q7V206_PSEST</name>
<dbReference type="SUPFAM" id="SSF47413">
    <property type="entry name" value="lambda repressor-like DNA-binding domains"/>
    <property type="match status" value="1"/>
</dbReference>
<comment type="caution">
    <text evidence="1">The sequence shown here is derived from an EMBL/GenBank/DDBJ whole genome shotgun (WGS) entry which is preliminary data.</text>
</comment>
<evidence type="ECO:0000313" key="2">
    <source>
        <dbReference type="Proteomes" id="UP000291591"/>
    </source>
</evidence>
<dbReference type="InterPro" id="IPR010982">
    <property type="entry name" value="Lambda_DNA-bd_dom_sf"/>
</dbReference>
<dbReference type="AlphaFoldDB" id="A0A4Q7V206"/>
<evidence type="ECO:0008006" key="3">
    <source>
        <dbReference type="Google" id="ProtNLM"/>
    </source>
</evidence>
<gene>
    <name evidence="1" type="ORF">EV383_4413</name>
</gene>
<evidence type="ECO:0000313" key="1">
    <source>
        <dbReference type="EMBL" id="RZT87488.1"/>
    </source>
</evidence>
<keyword evidence="2" id="KW-1185">Reference proteome</keyword>
<accession>A0A4Q7V206</accession>
<dbReference type="RefSeq" id="WP_130291636.1">
    <property type="nucleotide sequence ID" value="NZ_SHKL01000001.1"/>
</dbReference>
<protein>
    <recommendedName>
        <fullName evidence="3">Helix-turn-helix protein</fullName>
    </recommendedName>
</protein>
<dbReference type="Proteomes" id="UP000291591">
    <property type="component" value="Unassembled WGS sequence"/>
</dbReference>
<dbReference type="GO" id="GO:0003677">
    <property type="term" value="F:DNA binding"/>
    <property type="evidence" value="ECO:0007669"/>
    <property type="project" value="InterPro"/>
</dbReference>
<sequence length="86" mass="9615">MTATPDTAPQPSGDCELTSYAEIVEVITNLRFLVREKRRRERLSMRAAAEQIGVGNASTIHRFEHGNDVSTENLVAMIRWLDRGAS</sequence>
<organism evidence="1 2">
    <name type="scientific">Pseudonocardia sediminis</name>
    <dbReference type="NCBI Taxonomy" id="1397368"/>
    <lineage>
        <taxon>Bacteria</taxon>
        <taxon>Bacillati</taxon>
        <taxon>Actinomycetota</taxon>
        <taxon>Actinomycetes</taxon>
        <taxon>Pseudonocardiales</taxon>
        <taxon>Pseudonocardiaceae</taxon>
        <taxon>Pseudonocardia</taxon>
    </lineage>
</organism>
<dbReference type="EMBL" id="SHKL01000001">
    <property type="protein sequence ID" value="RZT87488.1"/>
    <property type="molecule type" value="Genomic_DNA"/>
</dbReference>